<dbReference type="InterPro" id="IPR011990">
    <property type="entry name" value="TPR-like_helical_dom_sf"/>
</dbReference>
<evidence type="ECO:0000313" key="2">
    <source>
        <dbReference type="Proteomes" id="UP001309876"/>
    </source>
</evidence>
<reference evidence="1 2" key="1">
    <citation type="submission" date="2023-08" db="EMBL/GenBank/DDBJ databases">
        <title>Black Yeasts Isolated from many extreme environments.</title>
        <authorList>
            <person name="Coleine C."/>
            <person name="Stajich J.E."/>
            <person name="Selbmann L."/>
        </authorList>
    </citation>
    <scope>NUCLEOTIDE SEQUENCE [LARGE SCALE GENOMIC DNA]</scope>
    <source>
        <strain evidence="1 2">CCFEE 5910</strain>
    </source>
</reference>
<comment type="caution">
    <text evidence="1">The sequence shown here is derived from an EMBL/GenBank/DDBJ whole genome shotgun (WGS) entry which is preliminary data.</text>
</comment>
<protein>
    <recommendedName>
        <fullName evidence="3">DUF924-domain-containing protein</fullName>
    </recommendedName>
</protein>
<dbReference type="EMBL" id="JAVRRJ010000007">
    <property type="protein sequence ID" value="KAK5083018.1"/>
    <property type="molecule type" value="Genomic_DNA"/>
</dbReference>
<dbReference type="Gene3D" id="1.20.58.320">
    <property type="entry name" value="TPR-like"/>
    <property type="match status" value="1"/>
</dbReference>
<dbReference type="SUPFAM" id="SSF48452">
    <property type="entry name" value="TPR-like"/>
    <property type="match status" value="1"/>
</dbReference>
<proteinExistence type="predicted"/>
<organism evidence="1 2">
    <name type="scientific">Lithohypha guttulata</name>
    <dbReference type="NCBI Taxonomy" id="1690604"/>
    <lineage>
        <taxon>Eukaryota</taxon>
        <taxon>Fungi</taxon>
        <taxon>Dikarya</taxon>
        <taxon>Ascomycota</taxon>
        <taxon>Pezizomycotina</taxon>
        <taxon>Eurotiomycetes</taxon>
        <taxon>Chaetothyriomycetidae</taxon>
        <taxon>Chaetothyriales</taxon>
        <taxon>Trichomeriaceae</taxon>
        <taxon>Lithohypha</taxon>
    </lineage>
</organism>
<keyword evidence="2" id="KW-1185">Reference proteome</keyword>
<evidence type="ECO:0008006" key="3">
    <source>
        <dbReference type="Google" id="ProtNLM"/>
    </source>
</evidence>
<accession>A0AAN7YEW1</accession>
<dbReference type="Pfam" id="PF06041">
    <property type="entry name" value="DUF924"/>
    <property type="match status" value="1"/>
</dbReference>
<sequence>MATVSRTDPAIQDILDYWFGLSPNDWFMGSVSQDAIIKERFAPLVEKARLTDELDATWTSTPSGSLALVILLDQFTRNIFRVGNHEDPGLSFSGDVKALRLASEAIAKGYDRRIQQENESKPLLGIPHRYFFYLPFMHAENLPSQIACRALFEVMKQEGEVAQLKRLAEGKEDSEAEKTIQDLVEKGGEFSQKHLDCVSALGRFPKRNEPLGRGHTEAERQWLEVHPMGF</sequence>
<evidence type="ECO:0000313" key="1">
    <source>
        <dbReference type="EMBL" id="KAK5083018.1"/>
    </source>
</evidence>
<name>A0AAN7YEW1_9EURO</name>
<dbReference type="Proteomes" id="UP001309876">
    <property type="component" value="Unassembled WGS sequence"/>
</dbReference>
<dbReference type="Gene3D" id="1.25.40.10">
    <property type="entry name" value="Tetratricopeptide repeat domain"/>
    <property type="match status" value="1"/>
</dbReference>
<dbReference type="AlphaFoldDB" id="A0AAN7YEW1"/>
<dbReference type="InterPro" id="IPR010323">
    <property type="entry name" value="DUF924"/>
</dbReference>
<gene>
    <name evidence="1" type="ORF">LTR05_006900</name>
</gene>